<feature type="active site" description="Proton acceptor" evidence="11">
    <location>
        <position position="444"/>
    </location>
</feature>
<dbReference type="PIRSF" id="PIRSF000350">
    <property type="entry name" value="Mercury_reductase_MerA"/>
    <property type="match status" value="1"/>
</dbReference>
<comment type="similarity">
    <text evidence="1 14">Belongs to the class-I pyridine nucleotide-disulfide oxidoreductase family.</text>
</comment>
<dbReference type="InterPro" id="IPR050151">
    <property type="entry name" value="Class-I_Pyr_Nuc-Dis_Oxidored"/>
</dbReference>
<dbReference type="PANTHER" id="PTHR22912">
    <property type="entry name" value="DISULFIDE OXIDOREDUCTASE"/>
    <property type="match status" value="1"/>
</dbReference>
<organism evidence="17 18">
    <name type="scientific">Pedosphaera parvula (strain Ellin514)</name>
    <dbReference type="NCBI Taxonomy" id="320771"/>
    <lineage>
        <taxon>Bacteria</taxon>
        <taxon>Pseudomonadati</taxon>
        <taxon>Verrucomicrobiota</taxon>
        <taxon>Pedosphaerae</taxon>
        <taxon>Pedosphaerales</taxon>
        <taxon>Pedosphaeraceae</taxon>
        <taxon>Pedosphaera</taxon>
    </lineage>
</organism>
<dbReference type="PRINTS" id="PR00411">
    <property type="entry name" value="PNDRDTASEI"/>
</dbReference>
<dbReference type="Pfam" id="PF02852">
    <property type="entry name" value="Pyr_redox_dim"/>
    <property type="match status" value="1"/>
</dbReference>
<dbReference type="PROSITE" id="PS00076">
    <property type="entry name" value="PYRIDINE_REDOX_1"/>
    <property type="match status" value="1"/>
</dbReference>
<keyword evidence="9 14" id="KW-0676">Redox-active center</keyword>
<dbReference type="InterPro" id="IPR006258">
    <property type="entry name" value="Lipoamide_DH"/>
</dbReference>
<dbReference type="EMBL" id="ABOX02000037">
    <property type="protein sequence ID" value="EEF58759.1"/>
    <property type="molecule type" value="Genomic_DNA"/>
</dbReference>
<evidence type="ECO:0000256" key="2">
    <source>
        <dbReference type="ARBA" id="ARBA00012608"/>
    </source>
</evidence>
<dbReference type="Proteomes" id="UP000003688">
    <property type="component" value="Unassembled WGS sequence"/>
</dbReference>
<evidence type="ECO:0000259" key="16">
    <source>
        <dbReference type="Pfam" id="PF07992"/>
    </source>
</evidence>
<protein>
    <recommendedName>
        <fullName evidence="3 14">Dihydrolipoyl dehydrogenase</fullName>
        <ecNumber evidence="2 14">1.8.1.4</ecNumber>
    </recommendedName>
</protein>
<keyword evidence="5 12" id="KW-0274">FAD</keyword>
<dbReference type="GO" id="GO:0050660">
    <property type="term" value="F:flavin adenine dinucleotide binding"/>
    <property type="evidence" value="ECO:0007669"/>
    <property type="project" value="InterPro"/>
</dbReference>
<dbReference type="InterPro" id="IPR001100">
    <property type="entry name" value="Pyr_nuc-diS_OxRdtase"/>
</dbReference>
<feature type="binding site" evidence="12">
    <location>
        <begin position="144"/>
        <end position="146"/>
    </location>
    <ligand>
        <name>FAD</name>
        <dbReference type="ChEBI" id="CHEBI:57692"/>
    </ligand>
</feature>
<evidence type="ECO:0000259" key="15">
    <source>
        <dbReference type="Pfam" id="PF02852"/>
    </source>
</evidence>
<feature type="binding site" evidence="12">
    <location>
        <position position="271"/>
    </location>
    <ligand>
        <name>NAD(+)</name>
        <dbReference type="ChEBI" id="CHEBI:57540"/>
    </ligand>
</feature>
<comment type="catalytic activity">
    <reaction evidence="10 14">
        <text>N(6)-[(R)-dihydrolipoyl]-L-lysyl-[protein] + NAD(+) = N(6)-[(R)-lipoyl]-L-lysyl-[protein] + NADH + H(+)</text>
        <dbReference type="Rhea" id="RHEA:15045"/>
        <dbReference type="Rhea" id="RHEA-COMP:10474"/>
        <dbReference type="Rhea" id="RHEA-COMP:10475"/>
        <dbReference type="ChEBI" id="CHEBI:15378"/>
        <dbReference type="ChEBI" id="CHEBI:57540"/>
        <dbReference type="ChEBI" id="CHEBI:57945"/>
        <dbReference type="ChEBI" id="CHEBI:83099"/>
        <dbReference type="ChEBI" id="CHEBI:83100"/>
        <dbReference type="EC" id="1.8.1.4"/>
    </reaction>
</comment>
<keyword evidence="4 14" id="KW-0285">Flavoprotein</keyword>
<keyword evidence="6 14" id="KW-0560">Oxidoreductase</keyword>
<comment type="miscellaneous">
    <text evidence="14">The active site is a redox-active disulfide bond.</text>
</comment>
<evidence type="ECO:0000256" key="8">
    <source>
        <dbReference type="ARBA" id="ARBA00023157"/>
    </source>
</evidence>
<name>B9XMW3_PEDPL</name>
<feature type="binding site" evidence="12">
    <location>
        <begin position="181"/>
        <end position="188"/>
    </location>
    <ligand>
        <name>NAD(+)</name>
        <dbReference type="ChEBI" id="CHEBI:57540"/>
    </ligand>
</feature>
<dbReference type="InterPro" id="IPR023753">
    <property type="entry name" value="FAD/NAD-binding_dom"/>
</dbReference>
<comment type="cofactor">
    <cofactor evidence="12 14">
        <name>FAD</name>
        <dbReference type="ChEBI" id="CHEBI:57692"/>
    </cofactor>
    <text evidence="12 14">Binds 1 FAD per subunit.</text>
</comment>
<dbReference type="InterPro" id="IPR012999">
    <property type="entry name" value="Pyr_OxRdtase_I_AS"/>
</dbReference>
<dbReference type="STRING" id="320771.Cflav_PD1932"/>
<evidence type="ECO:0000313" key="17">
    <source>
        <dbReference type="EMBL" id="EEF58759.1"/>
    </source>
</evidence>
<feature type="disulfide bond" description="Redox-active" evidence="13">
    <location>
        <begin position="44"/>
        <end position="49"/>
    </location>
</feature>
<feature type="domain" description="Pyridine nucleotide-disulphide oxidoreductase dimerisation" evidence="15">
    <location>
        <begin position="346"/>
        <end position="455"/>
    </location>
</feature>
<evidence type="ECO:0000256" key="10">
    <source>
        <dbReference type="ARBA" id="ARBA00049187"/>
    </source>
</evidence>
<evidence type="ECO:0000256" key="6">
    <source>
        <dbReference type="ARBA" id="ARBA00023002"/>
    </source>
</evidence>
<feature type="domain" description="FAD/NAD(P)-binding" evidence="16">
    <location>
        <begin position="7"/>
        <end position="327"/>
    </location>
</feature>
<evidence type="ECO:0000256" key="11">
    <source>
        <dbReference type="PIRSR" id="PIRSR000350-2"/>
    </source>
</evidence>
<dbReference type="OrthoDB" id="9800167at2"/>
<dbReference type="PANTHER" id="PTHR22912:SF160">
    <property type="entry name" value="DIHYDROLIPOYL DEHYDROGENASE"/>
    <property type="match status" value="1"/>
</dbReference>
<evidence type="ECO:0000256" key="3">
    <source>
        <dbReference type="ARBA" id="ARBA00016961"/>
    </source>
</evidence>
<evidence type="ECO:0000256" key="13">
    <source>
        <dbReference type="PIRSR" id="PIRSR000350-4"/>
    </source>
</evidence>
<evidence type="ECO:0000256" key="1">
    <source>
        <dbReference type="ARBA" id="ARBA00007532"/>
    </source>
</evidence>
<dbReference type="GO" id="GO:0004148">
    <property type="term" value="F:dihydrolipoyl dehydrogenase (NADH) activity"/>
    <property type="evidence" value="ECO:0007669"/>
    <property type="project" value="UniProtKB-EC"/>
</dbReference>
<accession>B9XMW3</accession>
<dbReference type="GO" id="GO:0006103">
    <property type="term" value="P:2-oxoglutarate metabolic process"/>
    <property type="evidence" value="ECO:0007669"/>
    <property type="project" value="TreeGrafter"/>
</dbReference>
<feature type="binding site" evidence="12">
    <location>
        <position position="204"/>
    </location>
    <ligand>
        <name>NAD(+)</name>
        <dbReference type="ChEBI" id="CHEBI:57540"/>
    </ligand>
</feature>
<dbReference type="NCBIfam" id="TIGR01350">
    <property type="entry name" value="lipoamide_DH"/>
    <property type="match status" value="1"/>
</dbReference>
<evidence type="ECO:0000256" key="4">
    <source>
        <dbReference type="ARBA" id="ARBA00022630"/>
    </source>
</evidence>
<dbReference type="FunFam" id="3.30.390.30:FF:000001">
    <property type="entry name" value="Dihydrolipoyl dehydrogenase"/>
    <property type="match status" value="1"/>
</dbReference>
<keyword evidence="18" id="KW-1185">Reference proteome</keyword>
<evidence type="ECO:0000256" key="12">
    <source>
        <dbReference type="PIRSR" id="PIRSR000350-3"/>
    </source>
</evidence>
<dbReference type="InterPro" id="IPR016156">
    <property type="entry name" value="FAD/NAD-linked_Rdtase_dimer_sf"/>
</dbReference>
<evidence type="ECO:0000256" key="9">
    <source>
        <dbReference type="ARBA" id="ARBA00023284"/>
    </source>
</evidence>
<keyword evidence="7 12" id="KW-0520">NAD</keyword>
<evidence type="ECO:0000256" key="5">
    <source>
        <dbReference type="ARBA" id="ARBA00022827"/>
    </source>
</evidence>
<keyword evidence="12" id="KW-0547">Nucleotide-binding</keyword>
<dbReference type="AlphaFoldDB" id="B9XMW3"/>
<dbReference type="SUPFAM" id="SSF55424">
    <property type="entry name" value="FAD/NAD-linked reductases, dimerisation (C-terminal) domain"/>
    <property type="match status" value="1"/>
</dbReference>
<dbReference type="Pfam" id="PF07992">
    <property type="entry name" value="Pyr_redox_2"/>
    <property type="match status" value="1"/>
</dbReference>
<reference evidence="17 18" key="1">
    <citation type="journal article" date="2011" name="J. Bacteriol.">
        <title>Genome sequence of 'Pedosphaera parvula' Ellin514, an aerobic Verrucomicrobial isolate from pasture soil.</title>
        <authorList>
            <person name="Kant R."/>
            <person name="van Passel M.W."/>
            <person name="Sangwan P."/>
            <person name="Palva A."/>
            <person name="Lucas S."/>
            <person name="Copeland A."/>
            <person name="Lapidus A."/>
            <person name="Glavina Del Rio T."/>
            <person name="Dalin E."/>
            <person name="Tice H."/>
            <person name="Bruce D."/>
            <person name="Goodwin L."/>
            <person name="Pitluck S."/>
            <person name="Chertkov O."/>
            <person name="Larimer F.W."/>
            <person name="Land M.L."/>
            <person name="Hauser L."/>
            <person name="Brettin T.S."/>
            <person name="Detter J.C."/>
            <person name="Han S."/>
            <person name="de Vos W.M."/>
            <person name="Janssen P.H."/>
            <person name="Smidt H."/>
        </authorList>
    </citation>
    <scope>NUCLEOTIDE SEQUENCE [LARGE SCALE GENOMIC DNA]</scope>
    <source>
        <strain evidence="17 18">Ellin514</strain>
    </source>
</reference>
<dbReference type="EC" id="1.8.1.4" evidence="2 14"/>
<feature type="binding site" evidence="12">
    <location>
        <position position="312"/>
    </location>
    <ligand>
        <name>FAD</name>
        <dbReference type="ChEBI" id="CHEBI:57692"/>
    </ligand>
</feature>
<feature type="binding site" evidence="12">
    <location>
        <position position="53"/>
    </location>
    <ligand>
        <name>FAD</name>
        <dbReference type="ChEBI" id="CHEBI:57692"/>
    </ligand>
</feature>
<keyword evidence="8" id="KW-1015">Disulfide bond</keyword>
<comment type="caution">
    <text evidence="17">The sequence shown here is derived from an EMBL/GenBank/DDBJ whole genome shotgun (WGS) entry which is preliminary data.</text>
</comment>
<proteinExistence type="inferred from homology"/>
<evidence type="ECO:0000256" key="7">
    <source>
        <dbReference type="ARBA" id="ARBA00023027"/>
    </source>
</evidence>
<dbReference type="InterPro" id="IPR036188">
    <property type="entry name" value="FAD/NAD-bd_sf"/>
</dbReference>
<evidence type="ECO:0000256" key="14">
    <source>
        <dbReference type="RuleBase" id="RU003692"/>
    </source>
</evidence>
<dbReference type="PRINTS" id="PR00368">
    <property type="entry name" value="FADPNR"/>
</dbReference>
<dbReference type="SUPFAM" id="SSF51905">
    <property type="entry name" value="FAD/NAD(P)-binding domain"/>
    <property type="match status" value="1"/>
</dbReference>
<dbReference type="Gene3D" id="3.30.390.30">
    <property type="match status" value="1"/>
</dbReference>
<dbReference type="InterPro" id="IPR004099">
    <property type="entry name" value="Pyr_nucl-diS_OxRdtase_dimer"/>
</dbReference>
<gene>
    <name evidence="17" type="ORF">Cflav_PD1932</name>
</gene>
<dbReference type="Gene3D" id="3.50.50.60">
    <property type="entry name" value="FAD/NAD(P)-binding domain"/>
    <property type="match status" value="2"/>
</dbReference>
<dbReference type="RefSeq" id="WP_007417152.1">
    <property type="nucleotide sequence ID" value="NZ_ABOX02000037.1"/>
</dbReference>
<feature type="binding site" evidence="12">
    <location>
        <position position="116"/>
    </location>
    <ligand>
        <name>FAD</name>
        <dbReference type="ChEBI" id="CHEBI:57692"/>
    </ligand>
</feature>
<evidence type="ECO:0000313" key="18">
    <source>
        <dbReference type="Proteomes" id="UP000003688"/>
    </source>
</evidence>
<sequence>MEPIKTDIVVIGAGPGGYTAAFYAADLGKKVIMIERDKQLGGVCLNRGCIPSKALLNVAHTISLARESGHRGVVFQPPTIDTGKLRAWKDAVVQKLSGGVAALAKARGVQVIQGRGHFEDSETLRVETEEGQQFIKYEKAIIATGSKAAMPKAFDLGNPRVMTSTGALEVEEIPANLLVVGGGYIGMELGTLYAALGSKVVMVEALESILLGVDADLVRPVVAYAKKNFKELRLKAKVSVMATSGKQIKVKMEHEGKQAEELYDRVLVAVGRVPNADDLGLENTKVERDEKGFIKVNNQQQTADEMIYAIGDIAGGILLAHKAFREARNAVEVIVGESTAPAKFVIPAVVFTDPEVAWCGLTELEAKEQGIEVQVAKFPWGASGRALTFDRTDGLTKLIIEPGTERILGVGIVGVGAGELIAECVVAVEMGATAKDLALSVHPHPTLSETIMEAAEVFYGHATHTMARKKVEQSA</sequence>